<evidence type="ECO:0000313" key="1">
    <source>
        <dbReference type="EMBL" id="NNV21633.1"/>
    </source>
</evidence>
<dbReference type="EMBL" id="PKQI01000002">
    <property type="protein sequence ID" value="NNV21633.1"/>
    <property type="molecule type" value="Genomic_DNA"/>
</dbReference>
<dbReference type="Proteomes" id="UP000526233">
    <property type="component" value="Unassembled WGS sequence"/>
</dbReference>
<name>A0A7Y3T639_9HYPH</name>
<protein>
    <submittedName>
        <fullName evidence="1">Uncharacterized protein</fullName>
    </submittedName>
</protein>
<accession>A0A7Y3T639</accession>
<organism evidence="1 2">
    <name type="scientific">Brucella pseudogrignonensis</name>
    <dbReference type="NCBI Taxonomy" id="419475"/>
    <lineage>
        <taxon>Bacteria</taxon>
        <taxon>Pseudomonadati</taxon>
        <taxon>Pseudomonadota</taxon>
        <taxon>Alphaproteobacteria</taxon>
        <taxon>Hyphomicrobiales</taxon>
        <taxon>Brucellaceae</taxon>
        <taxon>Brucella/Ochrobactrum group</taxon>
        <taxon>Brucella</taxon>
    </lineage>
</organism>
<evidence type="ECO:0000313" key="2">
    <source>
        <dbReference type="Proteomes" id="UP000526233"/>
    </source>
</evidence>
<proteinExistence type="predicted"/>
<gene>
    <name evidence="1" type="ORF">EHE22_14470</name>
</gene>
<reference evidence="1 2" key="1">
    <citation type="submission" date="2018-11" db="EMBL/GenBank/DDBJ databases">
        <title>Genome sequencing and analysis.</title>
        <authorList>
            <person name="Huang Y.-T."/>
        </authorList>
    </citation>
    <scope>NUCLEOTIDE SEQUENCE [LARGE SCALE GENOMIC DNA]</scope>
    <source>
        <strain evidence="1 2">SHIN</strain>
    </source>
</reference>
<sequence length="67" mass="7935">MLSKNQKRFLGRCCKTEFDVAHNAGNGIFDPASARPRKCGWIVLHDPMWRFLLRFYHHVKEAFSRKD</sequence>
<comment type="caution">
    <text evidence="1">The sequence shown here is derived from an EMBL/GenBank/DDBJ whole genome shotgun (WGS) entry which is preliminary data.</text>
</comment>
<dbReference type="AlphaFoldDB" id="A0A7Y3T639"/>